<reference evidence="3 4" key="1">
    <citation type="submission" date="2018-09" db="EMBL/GenBank/DDBJ databases">
        <title>Genomic Encyclopedia of Archaeal and Bacterial Type Strains, Phase II (KMG-II): from individual species to whole genera.</title>
        <authorList>
            <person name="Goeker M."/>
        </authorList>
    </citation>
    <scope>NUCLEOTIDE SEQUENCE [LARGE SCALE GENOMIC DNA]</scope>
    <source>
        <strain evidence="3 4">DSM 27148</strain>
    </source>
</reference>
<dbReference type="AlphaFoldDB" id="A0A419WBM3"/>
<comment type="caution">
    <text evidence="3">The sequence shown here is derived from an EMBL/GenBank/DDBJ whole genome shotgun (WGS) entry which is preliminary data.</text>
</comment>
<dbReference type="InterPro" id="IPR032176">
    <property type="entry name" value="DUF5009"/>
</dbReference>
<feature type="transmembrane region" description="Helical" evidence="1">
    <location>
        <begin position="12"/>
        <end position="30"/>
    </location>
</feature>
<dbReference type="RefSeq" id="WP_120274020.1">
    <property type="nucleotide sequence ID" value="NZ_RAPN01000001.1"/>
</dbReference>
<evidence type="ECO:0000259" key="2">
    <source>
        <dbReference type="Pfam" id="PF16401"/>
    </source>
</evidence>
<name>A0A419WBM3_9BACT</name>
<evidence type="ECO:0000313" key="3">
    <source>
        <dbReference type="EMBL" id="RKD92849.1"/>
    </source>
</evidence>
<keyword evidence="4" id="KW-1185">Reference proteome</keyword>
<feature type="transmembrane region" description="Helical" evidence="1">
    <location>
        <begin position="287"/>
        <end position="311"/>
    </location>
</feature>
<dbReference type="OrthoDB" id="9788724at2"/>
<feature type="transmembrane region" description="Helical" evidence="1">
    <location>
        <begin position="50"/>
        <end position="67"/>
    </location>
</feature>
<keyword evidence="1" id="KW-0472">Membrane</keyword>
<dbReference type="GO" id="GO:0016746">
    <property type="term" value="F:acyltransferase activity"/>
    <property type="evidence" value="ECO:0007669"/>
    <property type="project" value="UniProtKB-KW"/>
</dbReference>
<feature type="transmembrane region" description="Helical" evidence="1">
    <location>
        <begin position="87"/>
        <end position="105"/>
    </location>
</feature>
<evidence type="ECO:0000256" key="1">
    <source>
        <dbReference type="SAM" id="Phobius"/>
    </source>
</evidence>
<keyword evidence="3" id="KW-0012">Acyltransferase</keyword>
<keyword evidence="1" id="KW-0812">Transmembrane</keyword>
<accession>A0A419WBM3</accession>
<keyword evidence="1" id="KW-1133">Transmembrane helix</keyword>
<dbReference type="Proteomes" id="UP000283387">
    <property type="component" value="Unassembled WGS sequence"/>
</dbReference>
<dbReference type="Pfam" id="PF16401">
    <property type="entry name" value="DUF5009"/>
    <property type="match status" value="1"/>
</dbReference>
<gene>
    <name evidence="3" type="ORF">BC643_3226</name>
</gene>
<organism evidence="3 4">
    <name type="scientific">Mangrovibacterium diazotrophicum</name>
    <dbReference type="NCBI Taxonomy" id="1261403"/>
    <lineage>
        <taxon>Bacteria</taxon>
        <taxon>Pseudomonadati</taxon>
        <taxon>Bacteroidota</taxon>
        <taxon>Bacteroidia</taxon>
        <taxon>Marinilabiliales</taxon>
        <taxon>Prolixibacteraceae</taxon>
        <taxon>Mangrovibacterium</taxon>
    </lineage>
</organism>
<feature type="transmembrane region" description="Helical" evidence="1">
    <location>
        <begin position="337"/>
        <end position="357"/>
    </location>
</feature>
<protein>
    <submittedName>
        <fullName evidence="3">Putative acyltransferase</fullName>
    </submittedName>
</protein>
<feature type="transmembrane region" description="Helical" evidence="1">
    <location>
        <begin position="138"/>
        <end position="157"/>
    </location>
</feature>
<dbReference type="PANTHER" id="PTHR31061">
    <property type="entry name" value="LD22376P"/>
    <property type="match status" value="1"/>
</dbReference>
<sequence>MQSSKRLQSLDVLRGMTIMLMIIVNNPGSWSHIYPPLEHSKWHGWTPTDLVFPFFLFIVGTAMWYSFKKTDHQLSLPMSLKIIKRTVIIFALGLFLNAFPFTGFSLESWRIMGVLQRIALAYCTASFLVLLVPVRASYWSSAIILFAYWGILLLFGGDHPLTLQDNVVRSLDLKLLGESHMYGGYGIPFDPEGLLSTLPAVVNVLFGYFAGKLIDEHENKKEVVIKLFLWGLAGFVLALIWNPFFPVNKPIWTSSYVLLTCGLAAIFLAFLIWLIDIKGIRKWAHPFLVYGMNPLFIYVLAGVWATMLWVIKLPDGTSLQGFIYNKLLVPWAGELNGSLFFALHLAIIFWIIALILYKKKIFIKI</sequence>
<evidence type="ECO:0000313" key="4">
    <source>
        <dbReference type="Proteomes" id="UP000283387"/>
    </source>
</evidence>
<feature type="transmembrane region" description="Helical" evidence="1">
    <location>
        <begin position="193"/>
        <end position="211"/>
    </location>
</feature>
<feature type="domain" description="DUF5009" evidence="2">
    <location>
        <begin position="7"/>
        <end position="95"/>
    </location>
</feature>
<keyword evidence="3" id="KW-0808">Transferase</keyword>
<dbReference type="PANTHER" id="PTHR31061:SF24">
    <property type="entry name" value="LD22376P"/>
    <property type="match status" value="1"/>
</dbReference>
<proteinExistence type="predicted"/>
<feature type="transmembrane region" description="Helical" evidence="1">
    <location>
        <begin position="111"/>
        <end position="131"/>
    </location>
</feature>
<dbReference type="EMBL" id="RAPN01000001">
    <property type="protein sequence ID" value="RKD92849.1"/>
    <property type="molecule type" value="Genomic_DNA"/>
</dbReference>
<feature type="transmembrane region" description="Helical" evidence="1">
    <location>
        <begin position="256"/>
        <end position="275"/>
    </location>
</feature>
<feature type="transmembrane region" description="Helical" evidence="1">
    <location>
        <begin position="223"/>
        <end position="244"/>
    </location>
</feature>